<evidence type="ECO:0000256" key="4">
    <source>
        <dbReference type="ARBA" id="ARBA00023163"/>
    </source>
</evidence>
<evidence type="ECO:0000313" key="6">
    <source>
        <dbReference type="EMBL" id="KEQ51945.1"/>
    </source>
</evidence>
<dbReference type="GO" id="GO:0003700">
    <property type="term" value="F:DNA-binding transcription factor activity"/>
    <property type="evidence" value="ECO:0007669"/>
    <property type="project" value="InterPro"/>
</dbReference>
<dbReference type="PROSITE" id="PS50931">
    <property type="entry name" value="HTH_LYSR"/>
    <property type="match status" value="1"/>
</dbReference>
<dbReference type="RefSeq" id="WP_051749888.1">
    <property type="nucleotide sequence ID" value="NZ_JFHR01000058.1"/>
</dbReference>
<comment type="similarity">
    <text evidence="1">Belongs to the LysR transcriptional regulatory family.</text>
</comment>
<proteinExistence type="inferred from homology"/>
<dbReference type="InterPro" id="IPR036390">
    <property type="entry name" value="WH_DNA-bd_sf"/>
</dbReference>
<protein>
    <submittedName>
        <fullName evidence="6">Transcriptional regulator (LysR family protein)</fullName>
    </submittedName>
</protein>
<comment type="caution">
    <text evidence="6">The sequence shown here is derived from an EMBL/GenBank/DDBJ whole genome shotgun (WGS) entry which is preliminary data.</text>
</comment>
<dbReference type="FunFam" id="1.10.10.10:FF:000001">
    <property type="entry name" value="LysR family transcriptional regulator"/>
    <property type="match status" value="1"/>
</dbReference>
<dbReference type="CDD" id="cd08422">
    <property type="entry name" value="PBP2_CrgA_like"/>
    <property type="match status" value="1"/>
</dbReference>
<dbReference type="Pfam" id="PF00126">
    <property type="entry name" value="HTH_1"/>
    <property type="match status" value="1"/>
</dbReference>
<keyword evidence="4" id="KW-0804">Transcription</keyword>
<dbReference type="InterPro" id="IPR058163">
    <property type="entry name" value="LysR-type_TF_proteobact-type"/>
</dbReference>
<evidence type="ECO:0000313" key="7">
    <source>
        <dbReference type="Proteomes" id="UP000028411"/>
    </source>
</evidence>
<organism evidence="6 7">
    <name type="scientific">Sphingobium chlorophenolicum</name>
    <dbReference type="NCBI Taxonomy" id="46429"/>
    <lineage>
        <taxon>Bacteria</taxon>
        <taxon>Pseudomonadati</taxon>
        <taxon>Pseudomonadota</taxon>
        <taxon>Alphaproteobacteria</taxon>
        <taxon>Sphingomonadales</taxon>
        <taxon>Sphingomonadaceae</taxon>
        <taxon>Sphingobium</taxon>
    </lineage>
</organism>
<dbReference type="PANTHER" id="PTHR30537:SF5">
    <property type="entry name" value="HTH-TYPE TRANSCRIPTIONAL ACTIVATOR TTDR-RELATED"/>
    <property type="match status" value="1"/>
</dbReference>
<gene>
    <name evidence="6" type="ORF">BV95_03760</name>
</gene>
<dbReference type="InterPro" id="IPR000847">
    <property type="entry name" value="LysR_HTH_N"/>
</dbReference>
<dbReference type="PATRIC" id="fig|46429.4.peg.3746"/>
<dbReference type="Gene3D" id="1.10.10.10">
    <property type="entry name" value="Winged helix-like DNA-binding domain superfamily/Winged helix DNA-binding domain"/>
    <property type="match status" value="1"/>
</dbReference>
<dbReference type="InterPro" id="IPR036388">
    <property type="entry name" value="WH-like_DNA-bd_sf"/>
</dbReference>
<dbReference type="EMBL" id="JFHR01000058">
    <property type="protein sequence ID" value="KEQ51945.1"/>
    <property type="molecule type" value="Genomic_DNA"/>
</dbReference>
<dbReference type="SUPFAM" id="SSF46785">
    <property type="entry name" value="Winged helix' DNA-binding domain"/>
    <property type="match status" value="1"/>
</dbReference>
<evidence type="ECO:0000256" key="2">
    <source>
        <dbReference type="ARBA" id="ARBA00023015"/>
    </source>
</evidence>
<dbReference type="eggNOG" id="COG0583">
    <property type="taxonomic scope" value="Bacteria"/>
</dbReference>
<dbReference type="GO" id="GO:0003677">
    <property type="term" value="F:DNA binding"/>
    <property type="evidence" value="ECO:0007669"/>
    <property type="project" value="UniProtKB-KW"/>
</dbReference>
<evidence type="ECO:0000256" key="3">
    <source>
        <dbReference type="ARBA" id="ARBA00023125"/>
    </source>
</evidence>
<dbReference type="PRINTS" id="PR00039">
    <property type="entry name" value="HTHLYSR"/>
</dbReference>
<dbReference type="InterPro" id="IPR005119">
    <property type="entry name" value="LysR_subst-bd"/>
</dbReference>
<keyword evidence="3" id="KW-0238">DNA-binding</keyword>
<dbReference type="Gene3D" id="3.40.190.290">
    <property type="match status" value="1"/>
</dbReference>
<dbReference type="SUPFAM" id="SSF53850">
    <property type="entry name" value="Periplasmic binding protein-like II"/>
    <property type="match status" value="1"/>
</dbReference>
<dbReference type="PANTHER" id="PTHR30537">
    <property type="entry name" value="HTH-TYPE TRANSCRIPTIONAL REGULATOR"/>
    <property type="match status" value="1"/>
</dbReference>
<dbReference type="AlphaFoldDB" id="A0A081R9S2"/>
<feature type="domain" description="HTH lysR-type" evidence="5">
    <location>
        <begin position="1"/>
        <end position="59"/>
    </location>
</feature>
<reference evidence="6 7" key="1">
    <citation type="submission" date="2014-02" db="EMBL/GenBank/DDBJ databases">
        <title>Whole genome sequence of Sphingobium chlorophenolicum NBRC 16172.</title>
        <authorList>
            <person name="Gan H.M."/>
            <person name="Gan H.Y."/>
            <person name="Chew T.H."/>
            <person name="Savka M.A."/>
        </authorList>
    </citation>
    <scope>NUCLEOTIDE SEQUENCE [LARGE SCALE GENOMIC DNA]</scope>
    <source>
        <strain evidence="6 7">NBRC 16172</strain>
    </source>
</reference>
<keyword evidence="2" id="KW-0805">Transcription regulation</keyword>
<name>A0A081R9S2_SPHCR</name>
<accession>A0A081R9S2</accession>
<dbReference type="Pfam" id="PF03466">
    <property type="entry name" value="LysR_substrate"/>
    <property type="match status" value="1"/>
</dbReference>
<evidence type="ECO:0000259" key="5">
    <source>
        <dbReference type="PROSITE" id="PS50931"/>
    </source>
</evidence>
<dbReference type="Proteomes" id="UP000028411">
    <property type="component" value="Unassembled WGS sequence"/>
</dbReference>
<dbReference type="OrthoDB" id="9813056at2"/>
<evidence type="ECO:0000256" key="1">
    <source>
        <dbReference type="ARBA" id="ARBA00009437"/>
    </source>
</evidence>
<sequence>MYDLRLLSAFAQSVRSGSFTEAARVLRCSPGAISKNVARLEHELGIRLFNRTTRQLSLTEEGAELHDAISRSLAELERAEDIAATARGTVEGTVNLALGSAFGKSQLLPRLPRLLERHPRLRVEIAFTDDCGDLVANGHDLAVRSGAPDDSRYICRRLHRLPLKLVASAVHVERHGAPQHPEDLSHRDCINVRHGDTECSWLFRRRDCQDHIPVLVQPQCRIIITQQIEAVVDAALSSLGPTVIDSHAARPHLETGALVELLPEWEVESAIEGGSDLYIIYPHRHYLPLRIRAMIAFLVEEFAEGMTAPNVPIAMDHRIADRRMP</sequence>